<evidence type="ECO:0000313" key="2">
    <source>
        <dbReference type="EMBL" id="KAH7111557.1"/>
    </source>
</evidence>
<dbReference type="AlphaFoldDB" id="A0A9P9I965"/>
<organism evidence="2 3">
    <name type="scientific">Dactylonectria macrodidyma</name>
    <dbReference type="NCBI Taxonomy" id="307937"/>
    <lineage>
        <taxon>Eukaryota</taxon>
        <taxon>Fungi</taxon>
        <taxon>Dikarya</taxon>
        <taxon>Ascomycota</taxon>
        <taxon>Pezizomycotina</taxon>
        <taxon>Sordariomycetes</taxon>
        <taxon>Hypocreomycetidae</taxon>
        <taxon>Hypocreales</taxon>
        <taxon>Nectriaceae</taxon>
        <taxon>Dactylonectria</taxon>
    </lineage>
</organism>
<feature type="domain" description="Heterokaryon incompatibility" evidence="1">
    <location>
        <begin position="59"/>
        <end position="151"/>
    </location>
</feature>
<dbReference type="OrthoDB" id="5362512at2759"/>
<accession>A0A9P9I965</accession>
<dbReference type="PANTHER" id="PTHR33112:SF16">
    <property type="entry name" value="HETEROKARYON INCOMPATIBILITY DOMAIN-CONTAINING PROTEIN"/>
    <property type="match status" value="1"/>
</dbReference>
<sequence>MTTARSWLEDCSTKHSACRKLCGDFLAQRAELPRRVLELDARDGHVRIYESKPDEMGVYATLSYVWGVEHQPVTATKQVVEKARLDKDGGPWIAEGSLPQALQDAVELTRRLNLKFLWIDVLCIIQDDPADHTQEMAKLLGIYKNAAICIRPANIENIHQSFL</sequence>
<dbReference type="InterPro" id="IPR010730">
    <property type="entry name" value="HET"/>
</dbReference>
<dbReference type="EMBL" id="JAGMUV010000040">
    <property type="protein sequence ID" value="KAH7111557.1"/>
    <property type="molecule type" value="Genomic_DNA"/>
</dbReference>
<comment type="caution">
    <text evidence="2">The sequence shown here is derived from an EMBL/GenBank/DDBJ whole genome shotgun (WGS) entry which is preliminary data.</text>
</comment>
<keyword evidence="3" id="KW-1185">Reference proteome</keyword>
<evidence type="ECO:0000313" key="3">
    <source>
        <dbReference type="Proteomes" id="UP000738349"/>
    </source>
</evidence>
<evidence type="ECO:0000259" key="1">
    <source>
        <dbReference type="Pfam" id="PF06985"/>
    </source>
</evidence>
<protein>
    <submittedName>
        <fullName evidence="2">Heterokaryon incompatibility protein-domain-containing protein</fullName>
    </submittedName>
</protein>
<proteinExistence type="predicted"/>
<feature type="non-terminal residue" evidence="2">
    <location>
        <position position="163"/>
    </location>
</feature>
<dbReference type="Proteomes" id="UP000738349">
    <property type="component" value="Unassembled WGS sequence"/>
</dbReference>
<dbReference type="PANTHER" id="PTHR33112">
    <property type="entry name" value="DOMAIN PROTEIN, PUTATIVE-RELATED"/>
    <property type="match status" value="1"/>
</dbReference>
<gene>
    <name evidence="2" type="ORF">EDB81DRAFT_671388</name>
</gene>
<reference evidence="2" key="1">
    <citation type="journal article" date="2021" name="Nat. Commun.">
        <title>Genetic determinants of endophytism in the Arabidopsis root mycobiome.</title>
        <authorList>
            <person name="Mesny F."/>
            <person name="Miyauchi S."/>
            <person name="Thiergart T."/>
            <person name="Pickel B."/>
            <person name="Atanasova L."/>
            <person name="Karlsson M."/>
            <person name="Huettel B."/>
            <person name="Barry K.W."/>
            <person name="Haridas S."/>
            <person name="Chen C."/>
            <person name="Bauer D."/>
            <person name="Andreopoulos W."/>
            <person name="Pangilinan J."/>
            <person name="LaButti K."/>
            <person name="Riley R."/>
            <person name="Lipzen A."/>
            <person name="Clum A."/>
            <person name="Drula E."/>
            <person name="Henrissat B."/>
            <person name="Kohler A."/>
            <person name="Grigoriev I.V."/>
            <person name="Martin F.M."/>
            <person name="Hacquard S."/>
        </authorList>
    </citation>
    <scope>NUCLEOTIDE SEQUENCE</scope>
    <source>
        <strain evidence="2">MPI-CAGE-AT-0147</strain>
    </source>
</reference>
<dbReference type="Pfam" id="PF06985">
    <property type="entry name" value="HET"/>
    <property type="match status" value="1"/>
</dbReference>
<name>A0A9P9I965_9HYPO</name>